<evidence type="ECO:0008006" key="3">
    <source>
        <dbReference type="Google" id="ProtNLM"/>
    </source>
</evidence>
<name>A0A142EQU2_9BACT</name>
<keyword evidence="2" id="KW-1185">Reference proteome</keyword>
<dbReference type="RefSeq" id="WP_067548787.1">
    <property type="nucleotide sequence ID" value="NZ_CP012836.1"/>
</dbReference>
<dbReference type="AlphaFoldDB" id="A0A142EQU2"/>
<dbReference type="EMBL" id="CP012836">
    <property type="protein sequence ID" value="AMQ57497.1"/>
    <property type="molecule type" value="Genomic_DNA"/>
</dbReference>
<reference evidence="2" key="1">
    <citation type="submission" date="2015-09" db="EMBL/GenBank/DDBJ databases">
        <title>Complete sequence of Algoriphagus sp. M8-2.</title>
        <authorList>
            <person name="Shintani M."/>
        </authorList>
    </citation>
    <scope>NUCLEOTIDE SEQUENCE [LARGE SCALE GENOMIC DNA]</scope>
    <source>
        <strain evidence="2">M8-2</strain>
    </source>
</reference>
<protein>
    <recommendedName>
        <fullName evidence="3">SGNH hydrolase-type esterase domain-containing protein</fullName>
    </recommendedName>
</protein>
<dbReference type="Proteomes" id="UP000073816">
    <property type="component" value="Chromosome"/>
</dbReference>
<accession>A0A142EQU2</accession>
<proteinExistence type="predicted"/>
<dbReference type="PATRIC" id="fig|1727163.4.peg.2860"/>
<organism evidence="1 2">
    <name type="scientific">Algoriphagus sanaruensis</name>
    <dbReference type="NCBI Taxonomy" id="1727163"/>
    <lineage>
        <taxon>Bacteria</taxon>
        <taxon>Pseudomonadati</taxon>
        <taxon>Bacteroidota</taxon>
        <taxon>Cytophagia</taxon>
        <taxon>Cytophagales</taxon>
        <taxon>Cyclobacteriaceae</taxon>
        <taxon>Algoriphagus</taxon>
    </lineage>
</organism>
<evidence type="ECO:0000313" key="1">
    <source>
        <dbReference type="EMBL" id="AMQ57497.1"/>
    </source>
</evidence>
<dbReference type="SUPFAM" id="SSF52266">
    <property type="entry name" value="SGNH hydrolase"/>
    <property type="match status" value="1"/>
</dbReference>
<dbReference type="OrthoDB" id="9761723at2"/>
<gene>
    <name evidence="1" type="ORF">AO498_13700</name>
</gene>
<dbReference type="KEGG" id="alm:AO498_13700"/>
<dbReference type="STRING" id="1727163.AO498_13700"/>
<sequence>MRGFLIKILLFSLSFVFLSLGLILATEVDGLADYLPSRISLKKGTTSHQWTRQQEADKTENIDVLILGSSLGQSIDVRNFQKLNLSAFNFSSGSQTPIQSDYFLDKYFDSFQPKVVIWDLNPYTFSTKGLGSTIDLIANCSDCSGMFSLLINTGSSLAWASYLKRMMLKPFEEEDLKLPLKTDISQYISHGYMESFLDAPESPMETDETIYPLLPIQQKIFEAQLKKLKAHSITVILIYSPKSKSFIQNFKNQNNWFEYYDSLADRGLATRFVNFNEIFWEDSLNRTNFFDLAHLTRKGIKQYNQALMDSLAPTLLSLRN</sequence>
<reference evidence="1 2" key="2">
    <citation type="journal article" date="2016" name="Genome Announc.">
        <title>Complete Genome Sequence of Algoriphagus sp. Strain M8-2, Isolated from a Brackish Lake.</title>
        <authorList>
            <person name="Muraguchi Y."/>
            <person name="Kushimoto K."/>
            <person name="Ohtsubo Y."/>
            <person name="Suzuki T."/>
            <person name="Dohra H."/>
            <person name="Kimbara K."/>
            <person name="Shintani M."/>
        </authorList>
    </citation>
    <scope>NUCLEOTIDE SEQUENCE [LARGE SCALE GENOMIC DNA]</scope>
    <source>
        <strain evidence="1 2">M8-2</strain>
    </source>
</reference>
<evidence type="ECO:0000313" key="2">
    <source>
        <dbReference type="Proteomes" id="UP000073816"/>
    </source>
</evidence>